<proteinExistence type="predicted"/>
<reference evidence="1" key="1">
    <citation type="journal article" date="2015" name="Nature">
        <title>Complex archaea that bridge the gap between prokaryotes and eukaryotes.</title>
        <authorList>
            <person name="Spang A."/>
            <person name="Saw J.H."/>
            <person name="Jorgensen S.L."/>
            <person name="Zaremba-Niedzwiedzka K."/>
            <person name="Martijn J."/>
            <person name="Lind A.E."/>
            <person name="van Eijk R."/>
            <person name="Schleper C."/>
            <person name="Guy L."/>
            <person name="Ettema T.J."/>
        </authorList>
    </citation>
    <scope>NUCLEOTIDE SEQUENCE</scope>
</reference>
<comment type="caution">
    <text evidence="1">The sequence shown here is derived from an EMBL/GenBank/DDBJ whole genome shotgun (WGS) entry which is preliminary data.</text>
</comment>
<sequence>MITVYYCPENLEELLGFIAAEANHKEDKNLGAALDSLHDKLADILDAYEEPE</sequence>
<dbReference type="AlphaFoldDB" id="A0A0F9SKY4"/>
<name>A0A0F9SKY4_9ZZZZ</name>
<evidence type="ECO:0000313" key="1">
    <source>
        <dbReference type="EMBL" id="KKN29908.1"/>
    </source>
</evidence>
<dbReference type="EMBL" id="LAZR01002449">
    <property type="protein sequence ID" value="KKN29908.1"/>
    <property type="molecule type" value="Genomic_DNA"/>
</dbReference>
<accession>A0A0F9SKY4</accession>
<gene>
    <name evidence="1" type="ORF">LCGC14_0839320</name>
</gene>
<protein>
    <submittedName>
        <fullName evidence="1">Uncharacterized protein</fullName>
    </submittedName>
</protein>
<organism evidence="1">
    <name type="scientific">marine sediment metagenome</name>
    <dbReference type="NCBI Taxonomy" id="412755"/>
    <lineage>
        <taxon>unclassified sequences</taxon>
        <taxon>metagenomes</taxon>
        <taxon>ecological metagenomes</taxon>
    </lineage>
</organism>